<reference evidence="2 3" key="1">
    <citation type="submission" date="2020-12" db="EMBL/GenBank/DDBJ databases">
        <title>Pseudomonas schmalbachii sp. nov. isolated from millipede gut.</title>
        <authorList>
            <person name="Shelomi M."/>
        </authorList>
    </citation>
    <scope>NUCLEOTIDE SEQUENCE [LARGE SCALE GENOMIC DNA]</scope>
    <source>
        <strain evidence="2 3">Milli4</strain>
    </source>
</reference>
<dbReference type="Proteomes" id="UP000669060">
    <property type="component" value="Unassembled WGS sequence"/>
</dbReference>
<dbReference type="Pfam" id="PF05136">
    <property type="entry name" value="Phage_portal_2"/>
    <property type="match status" value="1"/>
</dbReference>
<sequence length="510" mass="56391">MANWLVELMPGWAARRAEARLKMARYQLLEQGVRRAFEAAAVGRRNQGWKATSKDANAELAPALARMRNRARDQRRNNPYAESGISAIADYSVGHGIVPRPLGRTDRVNEHLAELWKAWAETTACDADGLNNFYGLQHLCATTIPEAGEVLIRRRWRKASDGLPLGMQLQVLEPDYLDESKSGDLANGGRIIQGVEFDAIGRRVAYWLFSEHPGAMGYRHGLESKRVPADDVLHVFMILRPGQARGYTWLAPVLQRMKNLDEMDDAVIEQAKIAACFAAFVSSDPTGEVQAAKPPPLIDHVEPGIIEKLGPNESVTFGTPPTFSGYSAYSWQALHAVGVGLGVPYEILNGDLKGVNFSSGRMGWLRFYQRVHVWQWRMLIPLLCAGVWRWFLEAQLLQPDAVFEDVPAEWVPPRKVVLDPKAEGDATKESIRNGQMSWSDSVREQGYRNPRALAMAIAADNTLFDELGIVLDCDPRKVGAAGAGTVSGSSEPDDQEKSKETSETEATSDA</sequence>
<dbReference type="InterPro" id="IPR006429">
    <property type="entry name" value="Phage_lambda_portal"/>
</dbReference>
<feature type="compositionally biased region" description="Basic and acidic residues" evidence="1">
    <location>
        <begin position="421"/>
        <end position="431"/>
    </location>
</feature>
<dbReference type="NCBIfam" id="TIGR01539">
    <property type="entry name" value="portal_lambda"/>
    <property type="match status" value="1"/>
</dbReference>
<feature type="region of interest" description="Disordered" evidence="1">
    <location>
        <begin position="480"/>
        <end position="510"/>
    </location>
</feature>
<comment type="caution">
    <text evidence="2">The sequence shown here is derived from an EMBL/GenBank/DDBJ whole genome shotgun (WGS) entry which is preliminary data.</text>
</comment>
<organism evidence="2 3">
    <name type="scientific">Pseudomonas schmalbachii</name>
    <dbReference type="NCBI Taxonomy" id="2816993"/>
    <lineage>
        <taxon>Bacteria</taxon>
        <taxon>Pseudomonadati</taxon>
        <taxon>Pseudomonadota</taxon>
        <taxon>Gammaproteobacteria</taxon>
        <taxon>Pseudomonadales</taxon>
        <taxon>Pseudomonadaceae</taxon>
        <taxon>Pseudomonas</taxon>
    </lineage>
</organism>
<evidence type="ECO:0000256" key="1">
    <source>
        <dbReference type="SAM" id="MobiDB-lite"/>
    </source>
</evidence>
<name>A0ABS3TKE5_9PSED</name>
<gene>
    <name evidence="2" type="ORF">JFY56_02740</name>
</gene>
<evidence type="ECO:0000313" key="2">
    <source>
        <dbReference type="EMBL" id="MBO3274136.1"/>
    </source>
</evidence>
<dbReference type="RefSeq" id="WP_208311935.1">
    <property type="nucleotide sequence ID" value="NZ_JAELYA010000001.1"/>
</dbReference>
<accession>A0ABS3TKE5</accession>
<protein>
    <submittedName>
        <fullName evidence="2">Phage portal protein</fullName>
    </submittedName>
</protein>
<evidence type="ECO:0000313" key="3">
    <source>
        <dbReference type="Proteomes" id="UP000669060"/>
    </source>
</evidence>
<feature type="region of interest" description="Disordered" evidence="1">
    <location>
        <begin position="421"/>
        <end position="441"/>
    </location>
</feature>
<proteinExistence type="predicted"/>
<keyword evidence="3" id="KW-1185">Reference proteome</keyword>
<dbReference type="EMBL" id="JAELYA010000001">
    <property type="protein sequence ID" value="MBO3274136.1"/>
    <property type="molecule type" value="Genomic_DNA"/>
</dbReference>
<feature type="compositionally biased region" description="Low complexity" evidence="1">
    <location>
        <begin position="480"/>
        <end position="490"/>
    </location>
</feature>